<keyword evidence="2 6" id="KW-0812">Transmembrane</keyword>
<dbReference type="GeneID" id="17355757"/>
<feature type="transmembrane region" description="Helical" evidence="6">
    <location>
        <begin position="294"/>
        <end position="320"/>
    </location>
</feature>
<feature type="compositionally biased region" description="Gly residues" evidence="5">
    <location>
        <begin position="429"/>
        <end position="438"/>
    </location>
</feature>
<evidence type="ECO:0000256" key="4">
    <source>
        <dbReference type="ARBA" id="ARBA00023136"/>
    </source>
</evidence>
<feature type="domain" description="Sugar phosphate transporter" evidence="7">
    <location>
        <begin position="64"/>
        <end position="376"/>
    </location>
</feature>
<dbReference type="InterPro" id="IPR050186">
    <property type="entry name" value="TPT_transporter"/>
</dbReference>
<feature type="compositionally biased region" description="Low complexity" evidence="5">
    <location>
        <begin position="416"/>
        <end position="425"/>
    </location>
</feature>
<dbReference type="FunCoup" id="E1ZD43">
    <property type="interactions" value="1643"/>
</dbReference>
<feature type="region of interest" description="Disordered" evidence="5">
    <location>
        <begin position="474"/>
        <end position="504"/>
    </location>
</feature>
<evidence type="ECO:0000313" key="8">
    <source>
        <dbReference type="EMBL" id="EFN56154.1"/>
    </source>
</evidence>
<dbReference type="KEGG" id="cvr:CHLNCDRAFT_57607"/>
<feature type="transmembrane region" description="Helical" evidence="6">
    <location>
        <begin position="359"/>
        <end position="378"/>
    </location>
</feature>
<comment type="subcellular location">
    <subcellularLocation>
        <location evidence="1">Membrane</location>
        <topology evidence="1">Multi-pass membrane protein</topology>
    </subcellularLocation>
</comment>
<feature type="transmembrane region" description="Helical" evidence="6">
    <location>
        <begin position="56"/>
        <end position="80"/>
    </location>
</feature>
<dbReference type="OrthoDB" id="18894at2759"/>
<organism evidence="9">
    <name type="scientific">Chlorella variabilis</name>
    <name type="common">Green alga</name>
    <dbReference type="NCBI Taxonomy" id="554065"/>
    <lineage>
        <taxon>Eukaryota</taxon>
        <taxon>Viridiplantae</taxon>
        <taxon>Chlorophyta</taxon>
        <taxon>core chlorophytes</taxon>
        <taxon>Trebouxiophyceae</taxon>
        <taxon>Chlorellales</taxon>
        <taxon>Chlorellaceae</taxon>
        <taxon>Chlorella clade</taxon>
        <taxon>Chlorella</taxon>
    </lineage>
</organism>
<evidence type="ECO:0000256" key="1">
    <source>
        <dbReference type="ARBA" id="ARBA00004141"/>
    </source>
</evidence>
<feature type="transmembrane region" description="Helical" evidence="6">
    <location>
        <begin position="100"/>
        <end position="120"/>
    </location>
</feature>
<dbReference type="InterPro" id="IPR004853">
    <property type="entry name" value="Sugar_P_trans_dom"/>
</dbReference>
<dbReference type="GO" id="GO:0016020">
    <property type="term" value="C:membrane"/>
    <property type="evidence" value="ECO:0007669"/>
    <property type="project" value="UniProtKB-SubCell"/>
</dbReference>
<dbReference type="AlphaFoldDB" id="E1ZD43"/>
<feature type="transmembrane region" description="Helical" evidence="6">
    <location>
        <begin position="166"/>
        <end position="185"/>
    </location>
</feature>
<dbReference type="EMBL" id="GL433842">
    <property type="protein sequence ID" value="EFN56154.1"/>
    <property type="molecule type" value="Genomic_DNA"/>
</dbReference>
<feature type="transmembrane region" description="Helical" evidence="6">
    <location>
        <begin position="332"/>
        <end position="353"/>
    </location>
</feature>
<reference evidence="8 9" key="1">
    <citation type="journal article" date="2010" name="Plant Cell">
        <title>The Chlorella variabilis NC64A genome reveals adaptation to photosymbiosis, coevolution with viruses, and cryptic sex.</title>
        <authorList>
            <person name="Blanc G."/>
            <person name="Duncan G."/>
            <person name="Agarkova I."/>
            <person name="Borodovsky M."/>
            <person name="Gurnon J."/>
            <person name="Kuo A."/>
            <person name="Lindquist E."/>
            <person name="Lucas S."/>
            <person name="Pangilinan J."/>
            <person name="Polle J."/>
            <person name="Salamov A."/>
            <person name="Terry A."/>
            <person name="Yamada T."/>
            <person name="Dunigan D.D."/>
            <person name="Grigoriev I.V."/>
            <person name="Claverie J.M."/>
            <person name="Van Etten J.L."/>
        </authorList>
    </citation>
    <scope>NUCLEOTIDE SEQUENCE [LARGE SCALE GENOMIC DNA]</scope>
    <source>
        <strain evidence="8 9">NC64A</strain>
    </source>
</reference>
<keyword evidence="4 6" id="KW-0472">Membrane</keyword>
<dbReference type="RefSeq" id="XP_005848256.1">
    <property type="nucleotide sequence ID" value="XM_005848194.1"/>
</dbReference>
<dbReference type="InParanoid" id="E1ZD43"/>
<dbReference type="Proteomes" id="UP000008141">
    <property type="component" value="Unassembled WGS sequence"/>
</dbReference>
<accession>E1ZD43</accession>
<sequence>MGGAGMESNSHGGGDALEAQPILDGVVGRSSGGGGHDGLEPVTLRARLRKFAADPLVRAAAVNLALILTWYFFSTLLSLFNKIVVGKEHGLMGLGAFPAPFLMSSVQFFCQFVIAHALLMSGWVRRKSDGSQSWRDYARKVVPNGVATGLDIGFSNYSLVYITLSFYVMCKSTTPLFLLVFAIAWGIEKPSWSLAAVVSVITAGLLLLVYGETKFHLVGFLLVMSAAMLAGLRWTITQVLLQGTPESGGAAHGAKKHGGPVEVLYQLTPVMSLTLLLLSLGHEKLWERLPASPYFATVGMGLLSCLIIFGGAIIAFAMVVAEFALIANTSALTFMVAGTFKEIVTVAAAVMFLGEQFTWINAMGLLVLIAGVVLFNYLKFKKLKEELAAAEPGKLGAGAGGHANGVAAGGGELELSRAGSGSGSELELHGGGGGGAGLGISPRHAGGGSGEHQVLMLGTRQAFLVEDEQLLREASAGSPGQLWRATRMRTRNSSPMALDEQHSA</sequence>
<evidence type="ECO:0000259" key="7">
    <source>
        <dbReference type="Pfam" id="PF03151"/>
    </source>
</evidence>
<gene>
    <name evidence="8" type="ORF">CHLNCDRAFT_57607</name>
</gene>
<dbReference type="PANTHER" id="PTHR11132">
    <property type="entry name" value="SOLUTE CARRIER FAMILY 35"/>
    <property type="match status" value="1"/>
</dbReference>
<name>E1ZD43_CHLVA</name>
<evidence type="ECO:0000256" key="2">
    <source>
        <dbReference type="ARBA" id="ARBA00022692"/>
    </source>
</evidence>
<protein>
    <recommendedName>
        <fullName evidence="7">Sugar phosphate transporter domain-containing protein</fullName>
    </recommendedName>
</protein>
<dbReference type="eggNOG" id="KOG1443">
    <property type="taxonomic scope" value="Eukaryota"/>
</dbReference>
<evidence type="ECO:0000256" key="3">
    <source>
        <dbReference type="ARBA" id="ARBA00022989"/>
    </source>
</evidence>
<feature type="region of interest" description="Disordered" evidence="5">
    <location>
        <begin position="416"/>
        <end position="451"/>
    </location>
</feature>
<evidence type="ECO:0000313" key="9">
    <source>
        <dbReference type="Proteomes" id="UP000008141"/>
    </source>
</evidence>
<keyword evidence="9" id="KW-1185">Reference proteome</keyword>
<feature type="transmembrane region" description="Helical" evidence="6">
    <location>
        <begin position="217"/>
        <end position="236"/>
    </location>
</feature>
<keyword evidence="3 6" id="KW-1133">Transmembrane helix</keyword>
<dbReference type="InterPro" id="IPR037185">
    <property type="entry name" value="EmrE-like"/>
</dbReference>
<feature type="transmembrane region" description="Helical" evidence="6">
    <location>
        <begin position="192"/>
        <end position="211"/>
    </location>
</feature>
<dbReference type="Pfam" id="PF03151">
    <property type="entry name" value="TPT"/>
    <property type="match status" value="1"/>
</dbReference>
<proteinExistence type="predicted"/>
<evidence type="ECO:0000256" key="5">
    <source>
        <dbReference type="SAM" id="MobiDB-lite"/>
    </source>
</evidence>
<evidence type="ECO:0000256" key="6">
    <source>
        <dbReference type="SAM" id="Phobius"/>
    </source>
</evidence>
<dbReference type="SUPFAM" id="SSF103481">
    <property type="entry name" value="Multidrug resistance efflux transporter EmrE"/>
    <property type="match status" value="1"/>
</dbReference>